<keyword evidence="4" id="KW-1185">Reference proteome</keyword>
<dbReference type="EMBL" id="JAVRHN010000003">
    <property type="protein sequence ID" value="MDT0685733.1"/>
    <property type="molecule type" value="Genomic_DNA"/>
</dbReference>
<dbReference type="Gene3D" id="3.30.530.20">
    <property type="match status" value="1"/>
</dbReference>
<comment type="similarity">
    <text evidence="1">Belongs to the AHA1 family.</text>
</comment>
<sequence length="84" mass="9648">MLSFTWSGDSVVTFQLDEREEQTHLTLTHHNLGKNKGTLIGICSGWHTHLNILSDRLEGREPKGFWMAYSEVEAEYVQRIATTK</sequence>
<dbReference type="InterPro" id="IPR023393">
    <property type="entry name" value="START-like_dom_sf"/>
</dbReference>
<accession>A0ABU3DPT2</accession>
<dbReference type="Proteomes" id="UP001253848">
    <property type="component" value="Unassembled WGS sequence"/>
</dbReference>
<organism evidence="3 4">
    <name type="scientific">Autumnicola psychrophila</name>
    <dbReference type="NCBI Taxonomy" id="3075592"/>
    <lineage>
        <taxon>Bacteria</taxon>
        <taxon>Pseudomonadati</taxon>
        <taxon>Bacteroidota</taxon>
        <taxon>Flavobacteriia</taxon>
        <taxon>Flavobacteriales</taxon>
        <taxon>Flavobacteriaceae</taxon>
        <taxon>Autumnicola</taxon>
    </lineage>
</organism>
<name>A0ABU3DPT2_9FLAO</name>
<evidence type="ECO:0000259" key="2">
    <source>
        <dbReference type="Pfam" id="PF08327"/>
    </source>
</evidence>
<dbReference type="Pfam" id="PF08327">
    <property type="entry name" value="AHSA1"/>
    <property type="match status" value="1"/>
</dbReference>
<dbReference type="InterPro" id="IPR013538">
    <property type="entry name" value="ASHA1/2-like_C"/>
</dbReference>
<feature type="domain" description="Activator of Hsp90 ATPase homologue 1/2-like C-terminal" evidence="2">
    <location>
        <begin position="3"/>
        <end position="57"/>
    </location>
</feature>
<dbReference type="SUPFAM" id="SSF55961">
    <property type="entry name" value="Bet v1-like"/>
    <property type="match status" value="1"/>
</dbReference>
<proteinExistence type="inferred from homology"/>
<dbReference type="RefSeq" id="WP_311499145.1">
    <property type="nucleotide sequence ID" value="NZ_JAVRHN010000003.1"/>
</dbReference>
<evidence type="ECO:0000256" key="1">
    <source>
        <dbReference type="ARBA" id="ARBA00006817"/>
    </source>
</evidence>
<gene>
    <name evidence="3" type="ORF">RM541_05125</name>
</gene>
<comment type="caution">
    <text evidence="3">The sequence shown here is derived from an EMBL/GenBank/DDBJ whole genome shotgun (WGS) entry which is preliminary data.</text>
</comment>
<protein>
    <submittedName>
        <fullName evidence="3">SRPBCC domain-containing protein</fullName>
    </submittedName>
</protein>
<reference evidence="3 4" key="1">
    <citation type="submission" date="2023-09" db="EMBL/GenBank/DDBJ databases">
        <authorList>
            <person name="Rey-Velasco X."/>
        </authorList>
    </citation>
    <scope>NUCLEOTIDE SEQUENCE [LARGE SCALE GENOMIC DNA]</scope>
    <source>
        <strain evidence="3 4">F225</strain>
    </source>
</reference>
<evidence type="ECO:0000313" key="3">
    <source>
        <dbReference type="EMBL" id="MDT0685733.1"/>
    </source>
</evidence>
<evidence type="ECO:0000313" key="4">
    <source>
        <dbReference type="Proteomes" id="UP001253848"/>
    </source>
</evidence>